<dbReference type="Gene3D" id="1.20.1250.20">
    <property type="entry name" value="MFS general substrate transporter like domains"/>
    <property type="match status" value="1"/>
</dbReference>
<feature type="transmembrane region" description="Helical" evidence="6">
    <location>
        <begin position="108"/>
        <end position="129"/>
    </location>
</feature>
<protein>
    <submittedName>
        <fullName evidence="7">Major Facilitator Superfamily protein</fullName>
    </submittedName>
</protein>
<dbReference type="EMBL" id="LKEV01000001">
    <property type="protein sequence ID" value="KQB87360.1"/>
    <property type="molecule type" value="Genomic_DNA"/>
</dbReference>
<evidence type="ECO:0000256" key="6">
    <source>
        <dbReference type="SAM" id="Phobius"/>
    </source>
</evidence>
<evidence type="ECO:0000313" key="7">
    <source>
        <dbReference type="EMBL" id="KQB87360.1"/>
    </source>
</evidence>
<dbReference type="CDD" id="cd06173">
    <property type="entry name" value="MFS_MefA_like"/>
    <property type="match status" value="1"/>
</dbReference>
<dbReference type="AlphaFoldDB" id="A0A0Q0UG95"/>
<accession>A0A0Q0UG95</accession>
<keyword evidence="3 6" id="KW-0812">Transmembrane</keyword>
<dbReference type="PANTHER" id="PTHR23513:SF11">
    <property type="entry name" value="STAPHYLOFERRIN A TRANSPORTER"/>
    <property type="match status" value="1"/>
</dbReference>
<dbReference type="Pfam" id="PF07690">
    <property type="entry name" value="MFS_1"/>
    <property type="match status" value="1"/>
</dbReference>
<keyword evidence="4 6" id="KW-1133">Transmembrane helix</keyword>
<dbReference type="RefSeq" id="WP_055175520.1">
    <property type="nucleotide sequence ID" value="NZ_JAUSQY010000001.1"/>
</dbReference>
<evidence type="ECO:0000313" key="8">
    <source>
        <dbReference type="Proteomes" id="UP000050488"/>
    </source>
</evidence>
<dbReference type="STRING" id="1544413.Clow_00419"/>
<dbReference type="GO" id="GO:0022857">
    <property type="term" value="F:transmembrane transporter activity"/>
    <property type="evidence" value="ECO:0007669"/>
    <property type="project" value="InterPro"/>
</dbReference>
<dbReference type="InterPro" id="IPR011701">
    <property type="entry name" value="MFS"/>
</dbReference>
<evidence type="ECO:0000256" key="5">
    <source>
        <dbReference type="ARBA" id="ARBA00023136"/>
    </source>
</evidence>
<gene>
    <name evidence="7" type="ORF">Clow_00419</name>
</gene>
<reference evidence="7 8" key="1">
    <citation type="submission" date="2015-10" db="EMBL/GenBank/DDBJ databases">
        <title>Corynebacteirum lowii and Corynebacterium oculi species nova, derived from human clinical disease and and emended description of Corynebacterium mastiditis.</title>
        <authorList>
            <person name="Bernard K."/>
            <person name="Pacheco A.L."/>
            <person name="Mcdougall C."/>
            <person name="Burtx T."/>
            <person name="Weibe D."/>
            <person name="Tyler S."/>
            <person name="Olson A.B."/>
            <person name="Cnockaert M."/>
            <person name="Eguchi H."/>
            <person name="Kuwahara T."/>
            <person name="Nakayama-Imaohji H."/>
            <person name="Boudewijins M."/>
            <person name="Van Hoecke F."/>
            <person name="Bernier A.-M."/>
            <person name="Vandamme P."/>
        </authorList>
    </citation>
    <scope>NUCLEOTIDE SEQUENCE [LARGE SCALE GENOMIC DNA]</scope>
    <source>
        <strain evidence="7 8">NML 130206</strain>
    </source>
</reference>
<keyword evidence="2" id="KW-1003">Cell membrane</keyword>
<feature type="transmembrane region" description="Helical" evidence="6">
    <location>
        <begin position="78"/>
        <end position="102"/>
    </location>
</feature>
<feature type="transmembrane region" description="Helical" evidence="6">
    <location>
        <begin position="333"/>
        <end position="358"/>
    </location>
</feature>
<feature type="transmembrane region" description="Helical" evidence="6">
    <location>
        <begin position="308"/>
        <end position="327"/>
    </location>
</feature>
<organism evidence="7 8">
    <name type="scientific">Corynebacterium lowii</name>
    <dbReference type="NCBI Taxonomy" id="1544413"/>
    <lineage>
        <taxon>Bacteria</taxon>
        <taxon>Bacillati</taxon>
        <taxon>Actinomycetota</taxon>
        <taxon>Actinomycetes</taxon>
        <taxon>Mycobacteriales</taxon>
        <taxon>Corynebacteriaceae</taxon>
        <taxon>Corynebacterium</taxon>
    </lineage>
</organism>
<feature type="transmembrane region" description="Helical" evidence="6">
    <location>
        <begin position="398"/>
        <end position="416"/>
    </location>
</feature>
<dbReference type="PANTHER" id="PTHR23513">
    <property type="entry name" value="INTEGRAL MEMBRANE EFFLUX PROTEIN-RELATED"/>
    <property type="match status" value="1"/>
</dbReference>
<dbReference type="SUPFAM" id="SSF103473">
    <property type="entry name" value="MFS general substrate transporter"/>
    <property type="match status" value="1"/>
</dbReference>
<evidence type="ECO:0000256" key="2">
    <source>
        <dbReference type="ARBA" id="ARBA00022475"/>
    </source>
</evidence>
<comment type="caution">
    <text evidence="7">The sequence shown here is derived from an EMBL/GenBank/DDBJ whole genome shotgun (WGS) entry which is preliminary data.</text>
</comment>
<keyword evidence="5 6" id="KW-0472">Membrane</keyword>
<comment type="subcellular location">
    <subcellularLocation>
        <location evidence="1">Cell membrane</location>
        <topology evidence="1">Multi-pass membrane protein</topology>
    </subcellularLocation>
</comment>
<dbReference type="OrthoDB" id="5494559at2"/>
<name>A0A0Q0UG95_9CORY</name>
<evidence type="ECO:0000256" key="4">
    <source>
        <dbReference type="ARBA" id="ARBA00022989"/>
    </source>
</evidence>
<feature type="transmembrane region" description="Helical" evidence="6">
    <location>
        <begin position="16"/>
        <end position="39"/>
    </location>
</feature>
<sequence length="426" mass="44372">MSKKNLNPFRRGDYRWWFLAETALECSASLGLAITLILVQVTGSVSAAGLIGGISSAVALLATFLGGALGDALPRRRLLLTTGSFSLACNLLLTILLVMGIAGVTGGAAPWSVIVVALLCVVVEASAAFRDPVLDASLKQIITPEEFPRAMSAAQARSSTLSMAGAPAAGWLFAVASFVPFAVRSVCDVVSLVLVRAIRADIGPRLHEGEEPRQSRRKIAGLTGLWRAITSFSEGWHHLRSRPELFRLLLCAPLVNLTVFGTMSWVVYRLTTDGHGSAVVGFASAGFAIGGVVGAALTPVLTDRFPAGWLVIVGLGFSMLVLCAMYAVPREPWVLMVLAGFSMLLSPALNGALFGYVFEVTGEALQSRVMATFALLGGLSTALAPVLASQAVMRGADAALGIGVGALGIAGVVWLASSSQVRGIGH</sequence>
<evidence type="ECO:0000256" key="3">
    <source>
        <dbReference type="ARBA" id="ARBA00022692"/>
    </source>
</evidence>
<dbReference type="GO" id="GO:0005886">
    <property type="term" value="C:plasma membrane"/>
    <property type="evidence" value="ECO:0007669"/>
    <property type="project" value="UniProtKB-SubCell"/>
</dbReference>
<dbReference type="PATRIC" id="fig|1544413.3.peg.421"/>
<feature type="transmembrane region" description="Helical" evidence="6">
    <location>
        <begin position="280"/>
        <end position="301"/>
    </location>
</feature>
<proteinExistence type="predicted"/>
<keyword evidence="8" id="KW-1185">Reference proteome</keyword>
<evidence type="ECO:0000256" key="1">
    <source>
        <dbReference type="ARBA" id="ARBA00004651"/>
    </source>
</evidence>
<dbReference type="Proteomes" id="UP000050488">
    <property type="component" value="Unassembled WGS sequence"/>
</dbReference>
<feature type="transmembrane region" description="Helical" evidence="6">
    <location>
        <begin position="370"/>
        <end position="392"/>
    </location>
</feature>
<feature type="transmembrane region" description="Helical" evidence="6">
    <location>
        <begin position="245"/>
        <end position="268"/>
    </location>
</feature>
<feature type="transmembrane region" description="Helical" evidence="6">
    <location>
        <begin position="45"/>
        <end position="66"/>
    </location>
</feature>
<dbReference type="InterPro" id="IPR036259">
    <property type="entry name" value="MFS_trans_sf"/>
</dbReference>